<sequence length="440" mass="49112">MPPIEREMLASRNEPVKLDGARGTLTAAQSKAILDNMKARSPETAIFDRHLAVEEAIAGSPLSVGNKVTLLQDGPATYRAMFEQIAKARDSVHLEMYIVEDDEIGEKFAEALLAAKKRGAQVNLMYDSVGSINTPPEFFKRLADGGIEVHEFNPVNPMKAKKGWELNERNHRKLLIVDGKVAFLGGINISGVYSAGSATLRRSNSGPQSNGRSWRDTQLQIEGPAVTELQKTFVEAWMKSAKEPPPLKNAYPQLKPEGKEVVRTLAGWGDHEVNPIYVTLISAVKSADKSVHITMAYFVPDPVLLAALKEATARGVDVTIILPSFTDFWAVFHAGRSHYTDLLEAGVKIYERRERLLHSKTAVIDGVWSTVGSANFDWRSFTHNHELNAVVLSPEFGAQMEAMFQKDITNSDLITLEDWKRRPFENRMREAAARIWEYWL</sequence>
<dbReference type="PANTHER" id="PTHR21248">
    <property type="entry name" value="CARDIOLIPIN SYNTHASE"/>
    <property type="match status" value="1"/>
</dbReference>
<dbReference type="GO" id="GO:0032049">
    <property type="term" value="P:cardiolipin biosynthetic process"/>
    <property type="evidence" value="ECO:0007669"/>
    <property type="project" value="UniProtKB-UniRule"/>
</dbReference>
<keyword evidence="5" id="KW-0677">Repeat</keyword>
<name>A0A6M4HE07_9PROT</name>
<dbReference type="InterPro" id="IPR001736">
    <property type="entry name" value="PLipase_D/transphosphatidylase"/>
</dbReference>
<dbReference type="AlphaFoldDB" id="A0A6M4HE07"/>
<evidence type="ECO:0000256" key="6">
    <source>
        <dbReference type="ARBA" id="ARBA00022989"/>
    </source>
</evidence>
<dbReference type="CDD" id="cd09159">
    <property type="entry name" value="PLDc_ybhO_like_2"/>
    <property type="match status" value="1"/>
</dbReference>
<dbReference type="KEGG" id="upl:DSM104440_03579"/>
<feature type="domain" description="PLD phosphodiesterase" evidence="9">
    <location>
        <begin position="353"/>
        <end position="380"/>
    </location>
</feature>
<evidence type="ECO:0000256" key="5">
    <source>
        <dbReference type="ARBA" id="ARBA00022737"/>
    </source>
</evidence>
<dbReference type="Gene3D" id="3.30.870.10">
    <property type="entry name" value="Endonuclease Chain A"/>
    <property type="match status" value="2"/>
</dbReference>
<keyword evidence="6" id="KW-1133">Transmembrane helix</keyword>
<evidence type="ECO:0000256" key="4">
    <source>
        <dbReference type="ARBA" id="ARBA00022692"/>
    </source>
</evidence>
<dbReference type="Pfam" id="PF13091">
    <property type="entry name" value="PLDc_2"/>
    <property type="match status" value="2"/>
</dbReference>
<evidence type="ECO:0000313" key="11">
    <source>
        <dbReference type="Proteomes" id="UP000503096"/>
    </source>
</evidence>
<keyword evidence="7" id="KW-0472">Membrane</keyword>
<evidence type="ECO:0000256" key="8">
    <source>
        <dbReference type="NCBIfam" id="TIGR04265"/>
    </source>
</evidence>
<dbReference type="InterPro" id="IPR022924">
    <property type="entry name" value="Cardiolipin_synthase"/>
</dbReference>
<dbReference type="SUPFAM" id="SSF56024">
    <property type="entry name" value="Phospholipase D/nuclease"/>
    <property type="match status" value="2"/>
</dbReference>
<keyword evidence="4" id="KW-0812">Transmembrane</keyword>
<dbReference type="Proteomes" id="UP000503096">
    <property type="component" value="Chromosome"/>
</dbReference>
<comment type="subcellular location">
    <subcellularLocation>
        <location evidence="1">Cell membrane</location>
    </subcellularLocation>
</comment>
<keyword evidence="2" id="KW-1003">Cell membrane</keyword>
<organism evidence="10 11">
    <name type="scientific">Usitatibacter palustris</name>
    <dbReference type="NCBI Taxonomy" id="2732487"/>
    <lineage>
        <taxon>Bacteria</taxon>
        <taxon>Pseudomonadati</taxon>
        <taxon>Pseudomonadota</taxon>
        <taxon>Betaproteobacteria</taxon>
        <taxon>Nitrosomonadales</taxon>
        <taxon>Usitatibacteraceae</taxon>
        <taxon>Usitatibacter</taxon>
    </lineage>
</organism>
<feature type="domain" description="PLD phosphodiesterase" evidence="9">
    <location>
        <begin position="166"/>
        <end position="193"/>
    </location>
</feature>
<evidence type="ECO:0000256" key="7">
    <source>
        <dbReference type="ARBA" id="ARBA00023136"/>
    </source>
</evidence>
<dbReference type="PANTHER" id="PTHR21248:SF22">
    <property type="entry name" value="PHOSPHOLIPASE D"/>
    <property type="match status" value="1"/>
</dbReference>
<evidence type="ECO:0000313" key="10">
    <source>
        <dbReference type="EMBL" id="QJR16743.1"/>
    </source>
</evidence>
<dbReference type="InterPro" id="IPR025202">
    <property type="entry name" value="PLD-like_dom"/>
</dbReference>
<accession>A0A6M4HE07</accession>
<evidence type="ECO:0000256" key="1">
    <source>
        <dbReference type="ARBA" id="ARBA00004236"/>
    </source>
</evidence>
<keyword evidence="3 10" id="KW-0808">Transferase</keyword>
<dbReference type="GO" id="GO:0008808">
    <property type="term" value="F:cardiolipin synthase activity"/>
    <property type="evidence" value="ECO:0007669"/>
    <property type="project" value="UniProtKB-UniRule"/>
</dbReference>
<dbReference type="SMART" id="SM00155">
    <property type="entry name" value="PLDc"/>
    <property type="match status" value="2"/>
</dbReference>
<evidence type="ECO:0000259" key="9">
    <source>
        <dbReference type="PROSITE" id="PS50035"/>
    </source>
</evidence>
<evidence type="ECO:0000256" key="2">
    <source>
        <dbReference type="ARBA" id="ARBA00022475"/>
    </source>
</evidence>
<dbReference type="CDD" id="cd09110">
    <property type="entry name" value="PLDc_CLS_1"/>
    <property type="match status" value="1"/>
</dbReference>
<dbReference type="PROSITE" id="PS50035">
    <property type="entry name" value="PLD"/>
    <property type="match status" value="2"/>
</dbReference>
<dbReference type="NCBIfam" id="TIGR04265">
    <property type="entry name" value="bac_cardiolipin"/>
    <property type="match status" value="1"/>
</dbReference>
<dbReference type="GO" id="GO:0005886">
    <property type="term" value="C:plasma membrane"/>
    <property type="evidence" value="ECO:0007669"/>
    <property type="project" value="UniProtKB-SubCell"/>
</dbReference>
<gene>
    <name evidence="10" type="primary">clsA_2</name>
    <name evidence="10" type="ORF">DSM104440_03579</name>
</gene>
<keyword evidence="11" id="KW-1185">Reference proteome</keyword>
<evidence type="ECO:0000256" key="3">
    <source>
        <dbReference type="ARBA" id="ARBA00022679"/>
    </source>
</evidence>
<dbReference type="EC" id="2.7.8.-" evidence="8"/>
<dbReference type="EMBL" id="CP053073">
    <property type="protein sequence ID" value="QJR16743.1"/>
    <property type="molecule type" value="Genomic_DNA"/>
</dbReference>
<proteinExistence type="predicted"/>
<dbReference type="InParanoid" id="A0A6M4HE07"/>
<protein>
    <recommendedName>
        <fullName evidence="8">Cardiolipin synthase</fullName>
        <ecNumber evidence="8">2.7.8.-</ecNumber>
    </recommendedName>
</protein>
<reference evidence="10 11" key="1">
    <citation type="submission" date="2020-04" db="EMBL/GenBank/DDBJ databases">
        <title>Usitatibacter rugosus gen. nov., sp. nov. and Usitatibacter palustris sp. nov., novel members of Usitatibacteraceae fam. nov. within the order Nitrosomonadales isolated from soil.</title>
        <authorList>
            <person name="Huber K.J."/>
            <person name="Neumann-Schaal M."/>
            <person name="Geppert A."/>
            <person name="Luckner M."/>
            <person name="Wanner G."/>
            <person name="Overmann J."/>
        </authorList>
    </citation>
    <scope>NUCLEOTIDE SEQUENCE [LARGE SCALE GENOMIC DNA]</scope>
    <source>
        <strain evidence="10 11">Swamp67</strain>
    </source>
</reference>